<keyword evidence="5" id="KW-0256">Endoplasmic reticulum</keyword>
<dbReference type="GO" id="GO:0006465">
    <property type="term" value="P:signal peptide processing"/>
    <property type="evidence" value="ECO:0007669"/>
    <property type="project" value="InterPro"/>
</dbReference>
<sequence length="93" mass="10621">MQFWNKIETHLDFDGQRKAEKVFQIIIAVFAAIGLISGYAVEMFSVTVYTLAAGFTLASLLTLPPWPMYRRKPLNWQKPAEETANSSKNKKKK</sequence>
<dbReference type="GO" id="GO:0005787">
    <property type="term" value="C:signal peptidase complex"/>
    <property type="evidence" value="ECO:0007669"/>
    <property type="project" value="InterPro"/>
</dbReference>
<dbReference type="EMBL" id="NCKV01000830">
    <property type="protein sequence ID" value="RWS29628.1"/>
    <property type="molecule type" value="Genomic_DNA"/>
</dbReference>
<keyword evidence="4 10" id="KW-0812">Transmembrane</keyword>
<evidence type="ECO:0000256" key="4">
    <source>
        <dbReference type="ARBA" id="ARBA00022692"/>
    </source>
</evidence>
<dbReference type="AlphaFoldDB" id="A0A443SQ25"/>
<dbReference type="PANTHER" id="PTHR13202:SF0">
    <property type="entry name" value="SIGNAL PEPTIDASE COMPLEX SUBUNIT 1"/>
    <property type="match status" value="1"/>
</dbReference>
<evidence type="ECO:0000313" key="11">
    <source>
        <dbReference type="EMBL" id="RWS29628.1"/>
    </source>
</evidence>
<dbReference type="VEuPathDB" id="VectorBase:LDEU002413"/>
<evidence type="ECO:0000256" key="6">
    <source>
        <dbReference type="ARBA" id="ARBA00022989"/>
    </source>
</evidence>
<evidence type="ECO:0000256" key="8">
    <source>
        <dbReference type="ARBA" id="ARBA00032913"/>
    </source>
</evidence>
<feature type="transmembrane region" description="Helical" evidence="10">
    <location>
        <begin position="46"/>
        <end position="63"/>
    </location>
</feature>
<evidence type="ECO:0000256" key="7">
    <source>
        <dbReference type="ARBA" id="ARBA00023136"/>
    </source>
</evidence>
<comment type="subcellular location">
    <subcellularLocation>
        <location evidence="1">Endoplasmic reticulum membrane</location>
        <topology evidence="1">Multi-pass membrane protein</topology>
    </subcellularLocation>
</comment>
<accession>A0A443SQ25</accession>
<comment type="similarity">
    <text evidence="2">Belongs to the SPCS1 family.</text>
</comment>
<evidence type="ECO:0000256" key="5">
    <source>
        <dbReference type="ARBA" id="ARBA00022824"/>
    </source>
</evidence>
<dbReference type="Proteomes" id="UP000288716">
    <property type="component" value="Unassembled WGS sequence"/>
</dbReference>
<evidence type="ECO:0000256" key="9">
    <source>
        <dbReference type="ARBA" id="ARBA00045204"/>
    </source>
</evidence>
<dbReference type="OrthoDB" id="263893at2759"/>
<protein>
    <recommendedName>
        <fullName evidence="3">Signal peptidase complex subunit 1</fullName>
    </recommendedName>
    <alternativeName>
        <fullName evidence="8">Microsomal signal peptidase 12 kDa subunit</fullName>
    </alternativeName>
</protein>
<organism evidence="11 12">
    <name type="scientific">Leptotrombidium deliense</name>
    <dbReference type="NCBI Taxonomy" id="299467"/>
    <lineage>
        <taxon>Eukaryota</taxon>
        <taxon>Metazoa</taxon>
        <taxon>Ecdysozoa</taxon>
        <taxon>Arthropoda</taxon>
        <taxon>Chelicerata</taxon>
        <taxon>Arachnida</taxon>
        <taxon>Acari</taxon>
        <taxon>Acariformes</taxon>
        <taxon>Trombidiformes</taxon>
        <taxon>Prostigmata</taxon>
        <taxon>Anystina</taxon>
        <taxon>Parasitengona</taxon>
        <taxon>Trombiculoidea</taxon>
        <taxon>Trombiculidae</taxon>
        <taxon>Leptotrombidium</taxon>
    </lineage>
</organism>
<keyword evidence="12" id="KW-1185">Reference proteome</keyword>
<comment type="function">
    <text evidence="9">Component of the signal peptidase complex (SPC) which catalyzes the cleavage of N-terminal signal sequences from nascent proteins as they are translocated into the lumen of the endoplasmic reticulum. Dispensable for SPC enzymatic activity.</text>
</comment>
<gene>
    <name evidence="11" type="ORF">B4U80_01290</name>
</gene>
<dbReference type="STRING" id="299467.A0A443SQ25"/>
<name>A0A443SQ25_9ACAR</name>
<proteinExistence type="inferred from homology"/>
<dbReference type="Pfam" id="PF06645">
    <property type="entry name" value="SPC12"/>
    <property type="match status" value="1"/>
</dbReference>
<keyword evidence="6 10" id="KW-1133">Transmembrane helix</keyword>
<evidence type="ECO:0000256" key="3">
    <source>
        <dbReference type="ARBA" id="ARBA00017059"/>
    </source>
</evidence>
<evidence type="ECO:0000256" key="1">
    <source>
        <dbReference type="ARBA" id="ARBA00004477"/>
    </source>
</evidence>
<evidence type="ECO:0000256" key="2">
    <source>
        <dbReference type="ARBA" id="ARBA00005245"/>
    </source>
</evidence>
<comment type="caution">
    <text evidence="11">The sequence shown here is derived from an EMBL/GenBank/DDBJ whole genome shotgun (WGS) entry which is preliminary data.</text>
</comment>
<dbReference type="InterPro" id="IPR009542">
    <property type="entry name" value="Spc1/SPCS1"/>
</dbReference>
<reference evidence="11 12" key="1">
    <citation type="journal article" date="2018" name="Gigascience">
        <title>Genomes of trombidid mites reveal novel predicted allergens and laterally-transferred genes associated with secondary metabolism.</title>
        <authorList>
            <person name="Dong X."/>
            <person name="Chaisiri K."/>
            <person name="Xia D."/>
            <person name="Armstrong S.D."/>
            <person name="Fang Y."/>
            <person name="Donnelly M.J."/>
            <person name="Kadowaki T."/>
            <person name="McGarry J.W."/>
            <person name="Darby A.C."/>
            <person name="Makepeace B.L."/>
        </authorList>
    </citation>
    <scope>NUCLEOTIDE SEQUENCE [LARGE SCALE GENOMIC DNA]</scope>
    <source>
        <strain evidence="11">UoL-UT</strain>
    </source>
</reference>
<dbReference type="GO" id="GO:0045047">
    <property type="term" value="P:protein targeting to ER"/>
    <property type="evidence" value="ECO:0007669"/>
    <property type="project" value="TreeGrafter"/>
</dbReference>
<feature type="transmembrane region" description="Helical" evidence="10">
    <location>
        <begin position="21"/>
        <end position="40"/>
    </location>
</feature>
<dbReference type="PANTHER" id="PTHR13202">
    <property type="entry name" value="MICROSOMAL SIGNAL PEPTIDASE 12 KDA SUBUNIT"/>
    <property type="match status" value="1"/>
</dbReference>
<keyword evidence="7 10" id="KW-0472">Membrane</keyword>
<evidence type="ECO:0000256" key="10">
    <source>
        <dbReference type="SAM" id="Phobius"/>
    </source>
</evidence>
<evidence type="ECO:0000313" key="12">
    <source>
        <dbReference type="Proteomes" id="UP000288716"/>
    </source>
</evidence>